<feature type="non-terminal residue" evidence="1">
    <location>
        <position position="250"/>
    </location>
</feature>
<evidence type="ECO:0000313" key="1">
    <source>
        <dbReference type="EMBL" id="KKL19509.1"/>
    </source>
</evidence>
<gene>
    <name evidence="1" type="ORF">LCGC14_2464760</name>
</gene>
<organism evidence="1">
    <name type="scientific">marine sediment metagenome</name>
    <dbReference type="NCBI Taxonomy" id="412755"/>
    <lineage>
        <taxon>unclassified sequences</taxon>
        <taxon>metagenomes</taxon>
        <taxon>ecological metagenomes</taxon>
    </lineage>
</organism>
<comment type="caution">
    <text evidence="1">The sequence shown here is derived from an EMBL/GenBank/DDBJ whole genome shotgun (WGS) entry which is preliminary data.</text>
</comment>
<proteinExistence type="predicted"/>
<accession>A0A0F9BC64</accession>
<reference evidence="1" key="1">
    <citation type="journal article" date="2015" name="Nature">
        <title>Complex archaea that bridge the gap between prokaryotes and eukaryotes.</title>
        <authorList>
            <person name="Spang A."/>
            <person name="Saw J.H."/>
            <person name="Jorgensen S.L."/>
            <person name="Zaremba-Niedzwiedzka K."/>
            <person name="Martijn J."/>
            <person name="Lind A.E."/>
            <person name="van Eijk R."/>
            <person name="Schleper C."/>
            <person name="Guy L."/>
            <person name="Ettema T.J."/>
        </authorList>
    </citation>
    <scope>NUCLEOTIDE SEQUENCE</scope>
</reference>
<sequence length="250" mass="28503">MTRSISAELLAAQQGNYRPAINLVFHDRDDNNTEDFSFAVGTSNRLIQCQFHEYLYDDYGFVVLRNNDLAIPDLKGWWVEPGFGADTSVGGFGGSGEEYEKIRRYWVTNQQKISAPGNQIVILQFEGIWRRMMRHLMLTLGISPVFGATMQKTIYDILEFFIEENLKADVASSGDRAYMASTLEAIGDQSDTIIDIITVFFDLNEHYIESVGEIMQRAQNLTKCYLRVKKGMVFEVRYPQTSDSGDATYY</sequence>
<dbReference type="AlphaFoldDB" id="A0A0F9BC64"/>
<dbReference type="EMBL" id="LAZR01038464">
    <property type="protein sequence ID" value="KKL19509.1"/>
    <property type="molecule type" value="Genomic_DNA"/>
</dbReference>
<protein>
    <submittedName>
        <fullName evidence="1">Uncharacterized protein</fullName>
    </submittedName>
</protein>
<name>A0A0F9BC64_9ZZZZ</name>